<evidence type="ECO:0000313" key="1">
    <source>
        <dbReference type="EMBL" id="KZV28959.1"/>
    </source>
</evidence>
<proteinExistence type="predicted"/>
<gene>
    <name evidence="1" type="ORF">F511_07519</name>
</gene>
<dbReference type="AlphaFoldDB" id="A0A2Z7BAX8"/>
<dbReference type="Proteomes" id="UP000250235">
    <property type="component" value="Unassembled WGS sequence"/>
</dbReference>
<evidence type="ECO:0000313" key="2">
    <source>
        <dbReference type="Proteomes" id="UP000250235"/>
    </source>
</evidence>
<reference evidence="1 2" key="1">
    <citation type="journal article" date="2015" name="Proc. Natl. Acad. Sci. U.S.A.">
        <title>The resurrection genome of Boea hygrometrica: A blueprint for survival of dehydration.</title>
        <authorList>
            <person name="Xiao L."/>
            <person name="Yang G."/>
            <person name="Zhang L."/>
            <person name="Yang X."/>
            <person name="Zhao S."/>
            <person name="Ji Z."/>
            <person name="Zhou Q."/>
            <person name="Hu M."/>
            <person name="Wang Y."/>
            <person name="Chen M."/>
            <person name="Xu Y."/>
            <person name="Jin H."/>
            <person name="Xiao X."/>
            <person name="Hu G."/>
            <person name="Bao F."/>
            <person name="Hu Y."/>
            <person name="Wan P."/>
            <person name="Li L."/>
            <person name="Deng X."/>
            <person name="Kuang T."/>
            <person name="Xiang C."/>
            <person name="Zhu J.K."/>
            <person name="Oliver M.J."/>
            <person name="He Y."/>
        </authorList>
    </citation>
    <scope>NUCLEOTIDE SEQUENCE [LARGE SCALE GENOMIC DNA]</scope>
    <source>
        <strain evidence="2">cv. XS01</strain>
    </source>
</reference>
<dbReference type="EMBL" id="KV009946">
    <property type="protein sequence ID" value="KZV28959.1"/>
    <property type="molecule type" value="Genomic_DNA"/>
</dbReference>
<accession>A0A2Z7BAX8</accession>
<sequence>MAARRHRRNLFRPSRREDPVREIFVDFLVQTGEGVEILVVDRIRRRSSRSTVDVPIPSCNWTEPGT</sequence>
<protein>
    <submittedName>
        <fullName evidence="1">Uncharacterized protein</fullName>
    </submittedName>
</protein>
<keyword evidence="2" id="KW-1185">Reference proteome</keyword>
<organism evidence="1 2">
    <name type="scientific">Dorcoceras hygrometricum</name>
    <dbReference type="NCBI Taxonomy" id="472368"/>
    <lineage>
        <taxon>Eukaryota</taxon>
        <taxon>Viridiplantae</taxon>
        <taxon>Streptophyta</taxon>
        <taxon>Embryophyta</taxon>
        <taxon>Tracheophyta</taxon>
        <taxon>Spermatophyta</taxon>
        <taxon>Magnoliopsida</taxon>
        <taxon>eudicotyledons</taxon>
        <taxon>Gunneridae</taxon>
        <taxon>Pentapetalae</taxon>
        <taxon>asterids</taxon>
        <taxon>lamiids</taxon>
        <taxon>Lamiales</taxon>
        <taxon>Gesneriaceae</taxon>
        <taxon>Didymocarpoideae</taxon>
        <taxon>Trichosporeae</taxon>
        <taxon>Loxocarpinae</taxon>
        <taxon>Dorcoceras</taxon>
    </lineage>
</organism>
<name>A0A2Z7BAX8_9LAMI</name>